<evidence type="ECO:0000256" key="12">
    <source>
        <dbReference type="SAM" id="MobiDB-lite"/>
    </source>
</evidence>
<feature type="compositionally biased region" description="Basic and acidic residues" evidence="12">
    <location>
        <begin position="540"/>
        <end position="554"/>
    </location>
</feature>
<evidence type="ECO:0000313" key="15">
    <source>
        <dbReference type="Proteomes" id="UP000030754"/>
    </source>
</evidence>
<evidence type="ECO:0000256" key="7">
    <source>
        <dbReference type="ARBA" id="ARBA00023242"/>
    </source>
</evidence>
<dbReference type="InterPro" id="IPR038273">
    <property type="entry name" value="Ndc80_sf"/>
</dbReference>
<keyword evidence="6 11" id="KW-0175">Coiled coil</keyword>
<comment type="similarity">
    <text evidence="1 10">Belongs to the NDC80/HEC1 family.</text>
</comment>
<feature type="coiled-coil region" evidence="11">
    <location>
        <begin position="222"/>
        <end position="336"/>
    </location>
</feature>
<organism evidence="14 15">
    <name type="scientific">Eimeria necatrix</name>
    <dbReference type="NCBI Taxonomy" id="51315"/>
    <lineage>
        <taxon>Eukaryota</taxon>
        <taxon>Sar</taxon>
        <taxon>Alveolata</taxon>
        <taxon>Apicomplexa</taxon>
        <taxon>Conoidasida</taxon>
        <taxon>Coccidia</taxon>
        <taxon>Eucoccidiorida</taxon>
        <taxon>Eimeriorina</taxon>
        <taxon>Eimeriidae</taxon>
        <taxon>Eimeria</taxon>
    </lineage>
</organism>
<dbReference type="Gene3D" id="1.10.418.30">
    <property type="entry name" value="Ncd80 complex, Ncd80 subunit"/>
    <property type="match status" value="1"/>
</dbReference>
<protein>
    <recommendedName>
        <fullName evidence="10">Kinetochore protein NDC80</fullName>
    </recommendedName>
</protein>
<dbReference type="Proteomes" id="UP000030754">
    <property type="component" value="Unassembled WGS sequence"/>
</dbReference>
<dbReference type="Pfam" id="PF03801">
    <property type="entry name" value="Ndc80_HEC"/>
    <property type="match status" value="1"/>
</dbReference>
<dbReference type="AlphaFoldDB" id="U6MVC1"/>
<dbReference type="GO" id="GO:0051301">
    <property type="term" value="P:cell division"/>
    <property type="evidence" value="ECO:0007669"/>
    <property type="project" value="UniProtKB-UniRule"/>
</dbReference>
<dbReference type="PANTHER" id="PTHR10643:SF2">
    <property type="entry name" value="KINETOCHORE PROTEIN NDC80 HOMOLOG"/>
    <property type="match status" value="1"/>
</dbReference>
<evidence type="ECO:0000256" key="4">
    <source>
        <dbReference type="ARBA" id="ARBA00022776"/>
    </source>
</evidence>
<keyword evidence="9 10" id="KW-0137">Centromere</keyword>
<dbReference type="GeneID" id="25474709"/>
<evidence type="ECO:0000256" key="3">
    <source>
        <dbReference type="ARBA" id="ARBA00022618"/>
    </source>
</evidence>
<evidence type="ECO:0000256" key="11">
    <source>
        <dbReference type="SAM" id="Coils"/>
    </source>
</evidence>
<dbReference type="GO" id="GO:0051315">
    <property type="term" value="P:attachment of mitotic spindle microtubules to kinetochore"/>
    <property type="evidence" value="ECO:0007669"/>
    <property type="project" value="UniProtKB-UniRule"/>
</dbReference>
<evidence type="ECO:0000313" key="14">
    <source>
        <dbReference type="EMBL" id="CDJ67956.1"/>
    </source>
</evidence>
<keyword evidence="4 10" id="KW-0498">Mitosis</keyword>
<reference evidence="14" key="2">
    <citation type="submission" date="2013-10" db="EMBL/GenBank/DDBJ databases">
        <authorList>
            <person name="Aslett M."/>
        </authorList>
    </citation>
    <scope>NUCLEOTIDE SEQUENCE [LARGE SCALE GENOMIC DNA]</scope>
    <source>
        <strain evidence="14">Houghton</strain>
    </source>
</reference>
<keyword evidence="5 10" id="KW-0995">Kinetochore</keyword>
<dbReference type="VEuPathDB" id="ToxoDB:ENH_00045530"/>
<dbReference type="GO" id="GO:0031262">
    <property type="term" value="C:Ndc80 complex"/>
    <property type="evidence" value="ECO:0007669"/>
    <property type="project" value="UniProtKB-UniRule"/>
</dbReference>
<keyword evidence="2 10" id="KW-0158">Chromosome</keyword>
<reference evidence="14" key="1">
    <citation type="submission" date="2013-10" db="EMBL/GenBank/DDBJ databases">
        <title>Genomic analysis of the causative agents of coccidiosis in chickens.</title>
        <authorList>
            <person name="Reid A.J."/>
            <person name="Blake D."/>
            <person name="Billington K."/>
            <person name="Browne H."/>
            <person name="Dunn M."/>
            <person name="Hung S."/>
            <person name="Kawahara F."/>
            <person name="Miranda-Saavedra D."/>
            <person name="Mourier T."/>
            <person name="Nagra H."/>
            <person name="Otto T.D."/>
            <person name="Rawlings N."/>
            <person name="Sanchez A."/>
            <person name="Sanders M."/>
            <person name="Subramaniam C."/>
            <person name="Tay Y."/>
            <person name="Dear P."/>
            <person name="Doerig C."/>
            <person name="Gruber A."/>
            <person name="Parkinson J."/>
            <person name="Shirley M."/>
            <person name="Wan K.L."/>
            <person name="Berriman M."/>
            <person name="Tomley F."/>
            <person name="Pain A."/>
        </authorList>
    </citation>
    <scope>NUCLEOTIDE SEQUENCE [LARGE SCALE GENOMIC DNA]</scope>
    <source>
        <strain evidence="14">Houghton</strain>
    </source>
</reference>
<sequence>MEPLIGGPTSPFRSANTPAASSLPLDSQQPRELSDFSFYKAVNTADKTLHSTYRRGKRSAEASKLKSLQSQDSFKRDALRTITRFLSFSEFPGPLSAKALSSPQRSLLIEIWGHLFRRCFDDSVKITAENVNDEVPRLFKEIGYPFPISKSAMLAPGTGHQWPHHLAALSWLCELLIYENEFFFQEEETSECSGPADVVGKLVAAAYPQLGKDPQALRTAVLGQLQAMKRDAETAQQQMQQQLQQQQQQLAGIETELRDNASLMDTIEQLRREADSLRRQIAETRTEISNEESVAAATEAERDSLLQQQKAALEEVKRLEERIKAQGIDKAEVERIRHDVGRLREGVSHRAKEIEVLSEGLQDLVDKIADDSEKLRIAGQSVNEALSNMAQLAVSGKLQTAEAWSALPKMETVPAAAAAAAAAGGAAAAGSGGSAAAERAAAAVAAAAACDVKRATKEILGVDWTELKKEMLRVMRLEEEAKEETQQQRQRLGKEIEKLKKAIKDLLANRKTLEKRMQLVQEDLQQLQQQQQNEQQQLQEAEREHLEGVREAKQQHQQQQQQLQRVVQQQEQLLQQEERQQQQQAAAAVQDLQQQQQQALQQKHLLLQQLKCLAETKQAEYTALEQQLLELSEALGPSPNQEEPPQ</sequence>
<dbReference type="InterPro" id="IPR055260">
    <property type="entry name" value="Ndc80_CH"/>
</dbReference>
<evidence type="ECO:0000256" key="9">
    <source>
        <dbReference type="ARBA" id="ARBA00023328"/>
    </source>
</evidence>
<comment type="function">
    <text evidence="10">Acts as a component of the essential kinetochore-associated NDC80 complex, which is required for chromosome segregation and spindle checkpoint activity.</text>
</comment>
<proteinExistence type="inferred from homology"/>
<name>U6MVC1_9EIME</name>
<dbReference type="PANTHER" id="PTHR10643">
    <property type="entry name" value="KINETOCHORE PROTEIN NDC80"/>
    <property type="match status" value="1"/>
</dbReference>
<feature type="region of interest" description="Disordered" evidence="12">
    <location>
        <begin position="533"/>
        <end position="555"/>
    </location>
</feature>
<comment type="subcellular location">
    <subcellularLocation>
        <location evidence="10">Chromosome</location>
        <location evidence="10">Centromere</location>
        <location evidence="10">Kinetochore</location>
    </subcellularLocation>
    <subcellularLocation>
        <location evidence="10">Nucleus</location>
    </subcellularLocation>
</comment>
<evidence type="ECO:0000259" key="13">
    <source>
        <dbReference type="Pfam" id="PF03801"/>
    </source>
</evidence>
<evidence type="ECO:0000256" key="6">
    <source>
        <dbReference type="ARBA" id="ARBA00023054"/>
    </source>
</evidence>
<dbReference type="RefSeq" id="XP_013436423.1">
    <property type="nucleotide sequence ID" value="XM_013580969.1"/>
</dbReference>
<keyword evidence="15" id="KW-1185">Reference proteome</keyword>
<feature type="domain" description="Kinetochore protein Ndc80 CH" evidence="13">
    <location>
        <begin position="58"/>
        <end position="178"/>
    </location>
</feature>
<comment type="subunit">
    <text evidence="10">Component of the NDC80 complex.</text>
</comment>
<evidence type="ECO:0000256" key="10">
    <source>
        <dbReference type="RuleBase" id="RU368072"/>
    </source>
</evidence>
<dbReference type="GO" id="GO:0005634">
    <property type="term" value="C:nucleus"/>
    <property type="evidence" value="ECO:0007669"/>
    <property type="project" value="UniProtKB-SubCell"/>
</dbReference>
<dbReference type="EMBL" id="HG725180">
    <property type="protein sequence ID" value="CDJ67956.1"/>
    <property type="molecule type" value="Genomic_DNA"/>
</dbReference>
<evidence type="ECO:0000256" key="8">
    <source>
        <dbReference type="ARBA" id="ARBA00023306"/>
    </source>
</evidence>
<feature type="region of interest" description="Disordered" evidence="12">
    <location>
        <begin position="1"/>
        <end position="30"/>
    </location>
</feature>
<evidence type="ECO:0000256" key="2">
    <source>
        <dbReference type="ARBA" id="ARBA00022454"/>
    </source>
</evidence>
<evidence type="ECO:0000256" key="1">
    <source>
        <dbReference type="ARBA" id="ARBA00007050"/>
    </source>
</evidence>
<keyword evidence="3 10" id="KW-0132">Cell division</keyword>
<keyword evidence="7 10" id="KW-0539">Nucleus</keyword>
<accession>U6MVC1</accession>
<keyword evidence="8 10" id="KW-0131">Cell cycle</keyword>
<gene>
    <name evidence="14" type="ORF">ENH_00045530</name>
</gene>
<dbReference type="OrthoDB" id="7459479at2759"/>
<evidence type="ECO:0000256" key="5">
    <source>
        <dbReference type="ARBA" id="ARBA00022838"/>
    </source>
</evidence>
<dbReference type="InterPro" id="IPR005550">
    <property type="entry name" value="Kinetochore_Ndc80"/>
</dbReference>
<feature type="compositionally biased region" description="Polar residues" evidence="12">
    <location>
        <begin position="11"/>
        <end position="30"/>
    </location>
</feature>